<evidence type="ECO:0000256" key="1">
    <source>
        <dbReference type="SAM" id="Phobius"/>
    </source>
</evidence>
<keyword evidence="1" id="KW-1133">Transmembrane helix</keyword>
<protein>
    <submittedName>
        <fullName evidence="3">Uncharacterized protein</fullName>
    </submittedName>
</protein>
<keyword evidence="4" id="KW-1185">Reference proteome</keyword>
<feature type="transmembrane region" description="Helical" evidence="1">
    <location>
        <begin position="213"/>
        <end position="231"/>
    </location>
</feature>
<reference evidence="2 4" key="1">
    <citation type="submission" date="2015-11" db="EMBL/GenBank/DDBJ databases">
        <title>Genomic analysis of 38 Legionella species identifies large and diverse effector repertoires.</title>
        <authorList>
            <person name="Burstein D."/>
            <person name="Amaro F."/>
            <person name="Zusman T."/>
            <person name="Lifshitz Z."/>
            <person name="Cohen O."/>
            <person name="Gilbert J.A."/>
            <person name="Pupko T."/>
            <person name="Shuman H.A."/>
            <person name="Segal G."/>
        </authorList>
    </citation>
    <scope>NUCLEOTIDE SEQUENCE [LARGE SCALE GENOMIC DNA]</scope>
    <source>
        <strain evidence="2 4">CDC#1407-AL-14</strain>
    </source>
</reference>
<gene>
    <name evidence="2" type="ORF">Lbir_2234</name>
    <name evidence="3" type="ORF">NCTC12437_00066</name>
</gene>
<evidence type="ECO:0000313" key="5">
    <source>
        <dbReference type="Proteomes" id="UP000255066"/>
    </source>
</evidence>
<organism evidence="3 5">
    <name type="scientific">Legionella birminghamensis</name>
    <dbReference type="NCBI Taxonomy" id="28083"/>
    <lineage>
        <taxon>Bacteria</taxon>
        <taxon>Pseudomonadati</taxon>
        <taxon>Pseudomonadota</taxon>
        <taxon>Gammaproteobacteria</taxon>
        <taxon>Legionellales</taxon>
        <taxon>Legionellaceae</taxon>
        <taxon>Legionella</taxon>
    </lineage>
</organism>
<keyword evidence="1" id="KW-0812">Transmembrane</keyword>
<dbReference type="STRING" id="28083.Lbir_2234"/>
<feature type="transmembrane region" description="Helical" evidence="1">
    <location>
        <begin position="314"/>
        <end position="334"/>
    </location>
</feature>
<feature type="transmembrane region" description="Helical" evidence="1">
    <location>
        <begin position="291"/>
        <end position="307"/>
    </location>
</feature>
<evidence type="ECO:0000313" key="2">
    <source>
        <dbReference type="EMBL" id="KTC68701.1"/>
    </source>
</evidence>
<proteinExistence type="predicted"/>
<sequence length="401" mass="46461">MLGIFTFCAPIMSARIGSPPVNSDLFLYKTRFISFVLLFGYTFLHTRLTVIYVQVTLDQMLGFCARMPFAQRLLVPALAKLLSDFLPFSAASLFFLLEFLFTAAFFFSLQALLRTQLPRKTSLMGSWLFLLLLPLLSVVNYRFMYGGPATFFYPADTASLFFMSLGFLLCLQKRWPLLLLWIFLATFNRESSILLVLLIPALHWKDKTSIKPFIAGTMLYILARLIILFLTRSSPGPLTEWYDQYFGHTYFETNFNWLFRQMGIFLISFCFMGLPLPWFAFIDYIPLQLRPIRFIAVCYFLGLLLIGNFPEVRIFHEIVILLYLPVCMAIYRWIKQEPPFTEPAGSPLLYFLNRYAVSLILLIIIMAHSVLAPLVSKVADLSGSKNSNPLNKDWYDKYYNY</sequence>
<dbReference type="Proteomes" id="UP000054735">
    <property type="component" value="Unassembled WGS sequence"/>
</dbReference>
<feature type="transmembrane region" description="Helical" evidence="1">
    <location>
        <begin position="85"/>
        <end position="113"/>
    </location>
</feature>
<feature type="transmembrane region" description="Helical" evidence="1">
    <location>
        <begin position="178"/>
        <end position="201"/>
    </location>
</feature>
<accession>A0A378I5L2</accession>
<name>A0A378I5L2_9GAMM</name>
<feature type="transmembrane region" description="Helical" evidence="1">
    <location>
        <begin position="32"/>
        <end position="53"/>
    </location>
</feature>
<feature type="transmembrane region" description="Helical" evidence="1">
    <location>
        <begin position="264"/>
        <end position="285"/>
    </location>
</feature>
<dbReference type="EMBL" id="UGNW01000001">
    <property type="protein sequence ID" value="STX30313.1"/>
    <property type="molecule type" value="Genomic_DNA"/>
</dbReference>
<feature type="transmembrane region" description="Helical" evidence="1">
    <location>
        <begin position="354"/>
        <end position="375"/>
    </location>
</feature>
<dbReference type="EMBL" id="LNXT01000044">
    <property type="protein sequence ID" value="KTC68701.1"/>
    <property type="molecule type" value="Genomic_DNA"/>
</dbReference>
<keyword evidence="1" id="KW-0472">Membrane</keyword>
<feature type="transmembrane region" description="Helical" evidence="1">
    <location>
        <begin position="151"/>
        <end position="171"/>
    </location>
</feature>
<evidence type="ECO:0000313" key="4">
    <source>
        <dbReference type="Proteomes" id="UP000054735"/>
    </source>
</evidence>
<evidence type="ECO:0000313" key="3">
    <source>
        <dbReference type="EMBL" id="STX30313.1"/>
    </source>
</evidence>
<dbReference type="AlphaFoldDB" id="A0A378I5L2"/>
<dbReference type="Proteomes" id="UP000255066">
    <property type="component" value="Unassembled WGS sequence"/>
</dbReference>
<reference evidence="3 5" key="2">
    <citation type="submission" date="2018-06" db="EMBL/GenBank/DDBJ databases">
        <authorList>
            <consortium name="Pathogen Informatics"/>
            <person name="Doyle S."/>
        </authorList>
    </citation>
    <scope>NUCLEOTIDE SEQUENCE [LARGE SCALE GENOMIC DNA]</scope>
    <source>
        <strain evidence="3 5">NCTC12437</strain>
    </source>
</reference>
<feature type="transmembrane region" description="Helical" evidence="1">
    <location>
        <begin position="125"/>
        <end position="145"/>
    </location>
</feature>